<gene>
    <name evidence="2" type="ORF">RND71_003315</name>
</gene>
<dbReference type="AlphaFoldDB" id="A0AAE1VWK8"/>
<proteinExistence type="predicted"/>
<evidence type="ECO:0000259" key="1">
    <source>
        <dbReference type="Pfam" id="PF13456"/>
    </source>
</evidence>
<evidence type="ECO:0000313" key="2">
    <source>
        <dbReference type="EMBL" id="KAK4377019.1"/>
    </source>
</evidence>
<keyword evidence="3" id="KW-1185">Reference proteome</keyword>
<sequence>MAFSLQVNCKSNNEVEALAAKFGANWCLHNGYMDFSLEMDCLIIKDMLIRNHTNNHRLKYLIEDITNPSSKLLLLQLIVRGKQTK</sequence>
<accession>A0AAE1VWK8</accession>
<dbReference type="Proteomes" id="UP001291623">
    <property type="component" value="Unassembled WGS sequence"/>
</dbReference>
<dbReference type="GO" id="GO:0004523">
    <property type="term" value="F:RNA-DNA hybrid ribonuclease activity"/>
    <property type="evidence" value="ECO:0007669"/>
    <property type="project" value="InterPro"/>
</dbReference>
<dbReference type="GO" id="GO:0003676">
    <property type="term" value="F:nucleic acid binding"/>
    <property type="evidence" value="ECO:0007669"/>
    <property type="project" value="InterPro"/>
</dbReference>
<comment type="caution">
    <text evidence="2">The sequence shown here is derived from an EMBL/GenBank/DDBJ whole genome shotgun (WGS) entry which is preliminary data.</text>
</comment>
<organism evidence="2 3">
    <name type="scientific">Anisodus tanguticus</name>
    <dbReference type="NCBI Taxonomy" id="243964"/>
    <lineage>
        <taxon>Eukaryota</taxon>
        <taxon>Viridiplantae</taxon>
        <taxon>Streptophyta</taxon>
        <taxon>Embryophyta</taxon>
        <taxon>Tracheophyta</taxon>
        <taxon>Spermatophyta</taxon>
        <taxon>Magnoliopsida</taxon>
        <taxon>eudicotyledons</taxon>
        <taxon>Gunneridae</taxon>
        <taxon>Pentapetalae</taxon>
        <taxon>asterids</taxon>
        <taxon>lamiids</taxon>
        <taxon>Solanales</taxon>
        <taxon>Solanaceae</taxon>
        <taxon>Solanoideae</taxon>
        <taxon>Hyoscyameae</taxon>
        <taxon>Anisodus</taxon>
    </lineage>
</organism>
<dbReference type="EMBL" id="JAVYJV010000002">
    <property type="protein sequence ID" value="KAK4377019.1"/>
    <property type="molecule type" value="Genomic_DNA"/>
</dbReference>
<name>A0AAE1VWK8_9SOLA</name>
<feature type="domain" description="RNase H type-1" evidence="1">
    <location>
        <begin position="8"/>
        <end position="71"/>
    </location>
</feature>
<dbReference type="Pfam" id="PF13456">
    <property type="entry name" value="RVT_3"/>
    <property type="match status" value="1"/>
</dbReference>
<dbReference type="InterPro" id="IPR002156">
    <property type="entry name" value="RNaseH_domain"/>
</dbReference>
<protein>
    <recommendedName>
        <fullName evidence="1">RNase H type-1 domain-containing protein</fullName>
    </recommendedName>
</protein>
<evidence type="ECO:0000313" key="3">
    <source>
        <dbReference type="Proteomes" id="UP001291623"/>
    </source>
</evidence>
<reference evidence="2" key="1">
    <citation type="submission" date="2023-12" db="EMBL/GenBank/DDBJ databases">
        <title>Genome assembly of Anisodus tanguticus.</title>
        <authorList>
            <person name="Wang Y.-J."/>
        </authorList>
    </citation>
    <scope>NUCLEOTIDE SEQUENCE</scope>
    <source>
        <strain evidence="2">KB-2021</strain>
        <tissue evidence="2">Leaf</tissue>
    </source>
</reference>